<evidence type="ECO:0000313" key="1">
    <source>
        <dbReference type="EMBL" id="KAH3848589.1"/>
    </source>
</evidence>
<name>A0A9D4KZM2_DREPO</name>
<reference evidence="1" key="2">
    <citation type="submission" date="2020-11" db="EMBL/GenBank/DDBJ databases">
        <authorList>
            <person name="McCartney M.A."/>
            <person name="Auch B."/>
            <person name="Kono T."/>
            <person name="Mallez S."/>
            <person name="Becker A."/>
            <person name="Gohl D.M."/>
            <person name="Silverstein K.A.T."/>
            <person name="Koren S."/>
            <person name="Bechman K.B."/>
            <person name="Herman A."/>
            <person name="Abrahante J.E."/>
            <person name="Garbe J."/>
        </authorList>
    </citation>
    <scope>NUCLEOTIDE SEQUENCE</scope>
    <source>
        <strain evidence="1">Duluth1</strain>
        <tissue evidence="1">Whole animal</tissue>
    </source>
</reference>
<comment type="caution">
    <text evidence="1">The sequence shown here is derived from an EMBL/GenBank/DDBJ whole genome shotgun (WGS) entry which is preliminary data.</text>
</comment>
<dbReference type="Proteomes" id="UP000828390">
    <property type="component" value="Unassembled WGS sequence"/>
</dbReference>
<proteinExistence type="predicted"/>
<reference evidence="1" key="1">
    <citation type="journal article" date="2019" name="bioRxiv">
        <title>The Genome of the Zebra Mussel, Dreissena polymorpha: A Resource for Invasive Species Research.</title>
        <authorList>
            <person name="McCartney M.A."/>
            <person name="Auch B."/>
            <person name="Kono T."/>
            <person name="Mallez S."/>
            <person name="Zhang Y."/>
            <person name="Obille A."/>
            <person name="Becker A."/>
            <person name="Abrahante J.E."/>
            <person name="Garbe J."/>
            <person name="Badalamenti J.P."/>
            <person name="Herman A."/>
            <person name="Mangelson H."/>
            <person name="Liachko I."/>
            <person name="Sullivan S."/>
            <person name="Sone E.D."/>
            <person name="Koren S."/>
            <person name="Silverstein K.A.T."/>
            <person name="Beckman K.B."/>
            <person name="Gohl D.M."/>
        </authorList>
    </citation>
    <scope>NUCLEOTIDE SEQUENCE</scope>
    <source>
        <strain evidence="1">Duluth1</strain>
        <tissue evidence="1">Whole animal</tissue>
    </source>
</reference>
<evidence type="ECO:0000313" key="2">
    <source>
        <dbReference type="Proteomes" id="UP000828390"/>
    </source>
</evidence>
<sequence>MGVAYKQSISVVSVIQLLGLCVNKMAKKTRGGGRNEHIQSKKKTQKVLRKEQHRLLRILKIEMWNSMFEIRRPVVQPVKAR</sequence>
<gene>
    <name evidence="1" type="ORF">DPMN_090968</name>
</gene>
<accession>A0A9D4KZM2</accession>
<keyword evidence="2" id="KW-1185">Reference proteome</keyword>
<dbReference type="AlphaFoldDB" id="A0A9D4KZM2"/>
<dbReference type="EMBL" id="JAIWYP010000003">
    <property type="protein sequence ID" value="KAH3848589.1"/>
    <property type="molecule type" value="Genomic_DNA"/>
</dbReference>
<organism evidence="1 2">
    <name type="scientific">Dreissena polymorpha</name>
    <name type="common">Zebra mussel</name>
    <name type="synonym">Mytilus polymorpha</name>
    <dbReference type="NCBI Taxonomy" id="45954"/>
    <lineage>
        <taxon>Eukaryota</taxon>
        <taxon>Metazoa</taxon>
        <taxon>Spiralia</taxon>
        <taxon>Lophotrochozoa</taxon>
        <taxon>Mollusca</taxon>
        <taxon>Bivalvia</taxon>
        <taxon>Autobranchia</taxon>
        <taxon>Heteroconchia</taxon>
        <taxon>Euheterodonta</taxon>
        <taxon>Imparidentia</taxon>
        <taxon>Neoheterodontei</taxon>
        <taxon>Myida</taxon>
        <taxon>Dreissenoidea</taxon>
        <taxon>Dreissenidae</taxon>
        <taxon>Dreissena</taxon>
    </lineage>
</organism>
<protein>
    <submittedName>
        <fullName evidence="1">Uncharacterized protein</fullName>
    </submittedName>
</protein>